<dbReference type="SUPFAM" id="SSF52833">
    <property type="entry name" value="Thioredoxin-like"/>
    <property type="match status" value="1"/>
</dbReference>
<proteinExistence type="inferred from homology"/>
<comment type="caution">
    <text evidence="8">The sequence shown here is derived from an EMBL/GenBank/DDBJ whole genome shotgun (WGS) entry which is preliminary data.</text>
</comment>
<dbReference type="EMBL" id="AXCY01000009">
    <property type="protein sequence ID" value="KGM12044.1"/>
    <property type="molecule type" value="Genomic_DNA"/>
</dbReference>
<keyword evidence="8" id="KW-0413">Isomerase</keyword>
<evidence type="ECO:0000256" key="6">
    <source>
        <dbReference type="SAM" id="MobiDB-lite"/>
    </source>
</evidence>
<dbReference type="PANTHER" id="PTHR13887">
    <property type="entry name" value="GLUTATHIONE S-TRANSFERASE KAPPA"/>
    <property type="match status" value="1"/>
</dbReference>
<keyword evidence="3" id="KW-0560">Oxidoreductase</keyword>
<feature type="domain" description="Thioredoxin" evidence="7">
    <location>
        <begin position="65"/>
        <end position="260"/>
    </location>
</feature>
<keyword evidence="9" id="KW-1185">Reference proteome</keyword>
<dbReference type="InterPro" id="IPR036249">
    <property type="entry name" value="Thioredoxin-like_sf"/>
</dbReference>
<evidence type="ECO:0000313" key="9">
    <source>
        <dbReference type="Proteomes" id="UP000029839"/>
    </source>
</evidence>
<protein>
    <submittedName>
        <fullName evidence="8">Protein-disulfide isomerase</fullName>
    </submittedName>
</protein>
<dbReference type="InterPro" id="IPR013766">
    <property type="entry name" value="Thioredoxin_domain"/>
</dbReference>
<sequence length="264" mass="27403">MTSPRPDAPHPSRRSWTAPVLIALVALALVVVALTQTGRSPSAAAGTAPAAGQAGQDDGAQEDGAPEDGPAARVVEPEDEPEIDLARRDPADPLAVGPVDAPVVMVVYSDYQCPFCAVWSDRTLPAMEPYVEAGDLRIEWRDIAVFGPDSARAARAAYAAGLQGGFLDYHHGLFADGEKRSRDELSEESLVALADSLGLDADRFAQDLTSAEVDAAVQVNEDEAAAVGAFSTPSFLVGGTPLVGAQPTEVFVTAVEQALARAAG</sequence>
<dbReference type="Gene3D" id="3.40.30.10">
    <property type="entry name" value="Glutaredoxin"/>
    <property type="match status" value="1"/>
</dbReference>
<dbReference type="AlphaFoldDB" id="A0A0A0BXX4"/>
<evidence type="ECO:0000313" key="8">
    <source>
        <dbReference type="EMBL" id="KGM12044.1"/>
    </source>
</evidence>
<reference evidence="8 9" key="1">
    <citation type="submission" date="2013-08" db="EMBL/GenBank/DDBJ databases">
        <title>Genome sequencing of Cellulomonas carbonis T26.</title>
        <authorList>
            <person name="Chen F."/>
            <person name="Li Y."/>
            <person name="Wang G."/>
        </authorList>
    </citation>
    <scope>NUCLEOTIDE SEQUENCE [LARGE SCALE GENOMIC DNA]</scope>
    <source>
        <strain evidence="8 9">T26</strain>
    </source>
</reference>
<reference evidence="8 9" key="2">
    <citation type="journal article" date="2015" name="Stand. Genomic Sci.">
        <title>Draft genome sequence of Cellulomonas carbonis T26(T) and comparative analysis of six Cellulomonas genomes.</title>
        <authorList>
            <person name="Zhuang W."/>
            <person name="Zhang S."/>
            <person name="Xia X."/>
            <person name="Wang G."/>
        </authorList>
    </citation>
    <scope>NUCLEOTIDE SEQUENCE [LARGE SCALE GENOMIC DNA]</scope>
    <source>
        <strain evidence="8 9">T26</strain>
    </source>
</reference>
<dbReference type="RefSeq" id="WP_043603235.1">
    <property type="nucleotide sequence ID" value="NZ_AXCY01000009.1"/>
</dbReference>
<keyword evidence="2" id="KW-0732">Signal</keyword>
<evidence type="ECO:0000256" key="4">
    <source>
        <dbReference type="ARBA" id="ARBA00023157"/>
    </source>
</evidence>
<dbReference type="InterPro" id="IPR012336">
    <property type="entry name" value="Thioredoxin-like_fold"/>
</dbReference>
<dbReference type="Pfam" id="PF13462">
    <property type="entry name" value="Thioredoxin_4"/>
    <property type="match status" value="1"/>
</dbReference>
<evidence type="ECO:0000256" key="1">
    <source>
        <dbReference type="ARBA" id="ARBA00005791"/>
    </source>
</evidence>
<dbReference type="PANTHER" id="PTHR13887:SF14">
    <property type="entry name" value="DISULFIDE BOND FORMATION PROTEIN D"/>
    <property type="match status" value="1"/>
</dbReference>
<evidence type="ECO:0000256" key="5">
    <source>
        <dbReference type="ARBA" id="ARBA00023284"/>
    </source>
</evidence>
<accession>A0A0A0BXX4</accession>
<dbReference type="PROSITE" id="PS51352">
    <property type="entry name" value="THIOREDOXIN_2"/>
    <property type="match status" value="1"/>
</dbReference>
<keyword evidence="4" id="KW-1015">Disulfide bond</keyword>
<dbReference type="GO" id="GO:0016491">
    <property type="term" value="F:oxidoreductase activity"/>
    <property type="evidence" value="ECO:0007669"/>
    <property type="project" value="UniProtKB-KW"/>
</dbReference>
<evidence type="ECO:0000256" key="2">
    <source>
        <dbReference type="ARBA" id="ARBA00022729"/>
    </source>
</evidence>
<comment type="similarity">
    <text evidence="1">Belongs to the thioredoxin family. DsbA subfamily.</text>
</comment>
<dbReference type="GO" id="GO:0016853">
    <property type="term" value="F:isomerase activity"/>
    <property type="evidence" value="ECO:0007669"/>
    <property type="project" value="UniProtKB-KW"/>
</dbReference>
<evidence type="ECO:0000256" key="3">
    <source>
        <dbReference type="ARBA" id="ARBA00023002"/>
    </source>
</evidence>
<gene>
    <name evidence="8" type="ORF">N868_02620</name>
</gene>
<keyword evidence="5" id="KW-0676">Redox-active center</keyword>
<evidence type="ECO:0000259" key="7">
    <source>
        <dbReference type="PROSITE" id="PS51352"/>
    </source>
</evidence>
<dbReference type="Proteomes" id="UP000029839">
    <property type="component" value="Unassembled WGS sequence"/>
</dbReference>
<dbReference type="OrthoDB" id="117402at2"/>
<feature type="compositionally biased region" description="Low complexity" evidence="6">
    <location>
        <begin position="43"/>
        <end position="58"/>
    </location>
</feature>
<feature type="region of interest" description="Disordered" evidence="6">
    <location>
        <begin position="40"/>
        <end position="92"/>
    </location>
</feature>
<name>A0A0A0BXX4_9CELL</name>
<organism evidence="8 9">
    <name type="scientific">Cellulomonas carbonis T26</name>
    <dbReference type="NCBI Taxonomy" id="947969"/>
    <lineage>
        <taxon>Bacteria</taxon>
        <taxon>Bacillati</taxon>
        <taxon>Actinomycetota</taxon>
        <taxon>Actinomycetes</taxon>
        <taxon>Micrococcales</taxon>
        <taxon>Cellulomonadaceae</taxon>
        <taxon>Cellulomonas</taxon>
    </lineage>
</organism>